<proteinExistence type="predicted"/>
<dbReference type="KEGG" id="sns:VC03_00100"/>
<organism evidence="3 4">
    <name type="scientific">Sneathia vaginalis</name>
    <dbReference type="NCBI Taxonomy" id="187101"/>
    <lineage>
        <taxon>Bacteria</taxon>
        <taxon>Fusobacteriati</taxon>
        <taxon>Fusobacteriota</taxon>
        <taxon>Fusobacteriia</taxon>
        <taxon>Fusobacteriales</taxon>
        <taxon>Leptotrichiaceae</taxon>
        <taxon>Sneathia</taxon>
    </lineage>
</organism>
<sequence length="367" mass="41693">MKTYPLQSITLEEAMEKQFRLVDLIGKYINGKEILDLGDLGVEKTNNMPIRTRTIEKILANFFNAEDAFLVRGSGTNALRLTFFEFLKNENTILVHDGPIYKTSEFSLNSMKVNIKKYNFNDLSTLREYIVENNIKVVLLQHTRQKLDDKYVLKEVIKKIKEIDNNIKIVVDDNYAVLKTPENGVEMGADISAFSCFKLLGPVGIGLIIGKREIIENMRKHNYSGGSQVQGFEAMEVLRGLVYAPVALSIQAKQIEGLYNILKDKKRFPYIKDVYIANSQSKVVLVEFCEHIAKNILKQTVKLGALSHPVGAESKFEMNPLIYRVSGTFIDTDPSLAERMIRINPNRAGAENIARILEKAYFMERGE</sequence>
<evidence type="ECO:0000313" key="3">
    <source>
        <dbReference type="EMBL" id="AKC96104.1"/>
    </source>
</evidence>
<feature type="domain" description="YhfS-like C-terminal" evidence="2">
    <location>
        <begin position="267"/>
        <end position="357"/>
    </location>
</feature>
<name>A0A0E3UUC7_9FUSO</name>
<dbReference type="Gene3D" id="3.40.640.10">
    <property type="entry name" value="Type I PLP-dependent aspartate aminotransferase-like (Major domain)"/>
    <property type="match status" value="1"/>
</dbReference>
<dbReference type="SUPFAM" id="SSF53383">
    <property type="entry name" value="PLP-dependent transferases"/>
    <property type="match status" value="1"/>
</dbReference>
<dbReference type="GO" id="GO:0003961">
    <property type="term" value="F:O-acetylhomoserine aminocarboxypropyltransferase activity"/>
    <property type="evidence" value="ECO:0007669"/>
    <property type="project" value="TreeGrafter"/>
</dbReference>
<dbReference type="Pfam" id="PF22475">
    <property type="entry name" value="YhfS-like_C"/>
    <property type="match status" value="1"/>
</dbReference>
<dbReference type="InterPro" id="IPR054718">
    <property type="entry name" value="YhfS-like_C"/>
</dbReference>
<dbReference type="InterPro" id="IPR000192">
    <property type="entry name" value="Aminotrans_V_dom"/>
</dbReference>
<dbReference type="InterPro" id="IPR006235">
    <property type="entry name" value="OAc-hSer/O-AcSer_sulfhydrylase"/>
</dbReference>
<gene>
    <name evidence="3" type="ORF">VC03_00100</name>
</gene>
<dbReference type="InterPro" id="IPR015424">
    <property type="entry name" value="PyrdxlP-dep_Trfase"/>
</dbReference>
<dbReference type="Gene3D" id="3.90.1150.130">
    <property type="match status" value="1"/>
</dbReference>
<evidence type="ECO:0000259" key="2">
    <source>
        <dbReference type="Pfam" id="PF22475"/>
    </source>
</evidence>
<feature type="domain" description="Aminotransferase class V" evidence="1">
    <location>
        <begin position="112"/>
        <end position="226"/>
    </location>
</feature>
<reference evidence="3 4" key="1">
    <citation type="journal article" date="2012" name="BMC Genomics">
        <title>Genomic sequence analysis and characterization of Sneathia amnii sp. nov.</title>
        <authorList>
            <consortium name="Vaginal Microbiome Consortium (additional members)"/>
            <person name="Harwich M.D.Jr."/>
            <person name="Serrano M.G."/>
            <person name="Fettweis J.M."/>
            <person name="Alves J.M."/>
            <person name="Reimers M.A."/>
            <person name="Buck G.A."/>
            <person name="Jefferson K.K."/>
        </authorList>
    </citation>
    <scope>NUCLEOTIDE SEQUENCE [LARGE SCALE GENOMIC DNA]</scope>
    <source>
        <strain evidence="3 4">SN35</strain>
    </source>
</reference>
<dbReference type="GO" id="GO:0006535">
    <property type="term" value="P:cysteine biosynthetic process from serine"/>
    <property type="evidence" value="ECO:0007669"/>
    <property type="project" value="TreeGrafter"/>
</dbReference>
<dbReference type="PATRIC" id="fig|1069640.6.peg.10"/>
<dbReference type="InterPro" id="IPR015421">
    <property type="entry name" value="PyrdxlP-dep_Trfase_major"/>
</dbReference>
<dbReference type="EMBL" id="CP011280">
    <property type="protein sequence ID" value="AKC96104.1"/>
    <property type="molecule type" value="Genomic_DNA"/>
</dbReference>
<dbReference type="PANTHER" id="PTHR43797:SF2">
    <property type="entry name" value="HOMOCYSTEINE_CYSTEINE SYNTHASE"/>
    <property type="match status" value="1"/>
</dbReference>
<dbReference type="Proteomes" id="UP000033103">
    <property type="component" value="Chromosome"/>
</dbReference>
<dbReference type="AlphaFoldDB" id="A0A0E3UUC7"/>
<dbReference type="RefSeq" id="WP_046329209.1">
    <property type="nucleotide sequence ID" value="NZ_CP011280.1"/>
</dbReference>
<dbReference type="STRING" id="187101.VC03_00100"/>
<dbReference type="PANTHER" id="PTHR43797">
    <property type="entry name" value="HOMOCYSTEINE/CYSTEINE SYNTHASE"/>
    <property type="match status" value="1"/>
</dbReference>
<dbReference type="OrthoDB" id="9787096at2"/>
<keyword evidence="4" id="KW-1185">Reference proteome</keyword>
<protein>
    <submittedName>
        <fullName evidence="3">Uncharacterized protein</fullName>
    </submittedName>
</protein>
<accession>A0A0E3UUC7</accession>
<dbReference type="GO" id="GO:0005737">
    <property type="term" value="C:cytoplasm"/>
    <property type="evidence" value="ECO:0007669"/>
    <property type="project" value="TreeGrafter"/>
</dbReference>
<evidence type="ECO:0000259" key="1">
    <source>
        <dbReference type="Pfam" id="PF00266"/>
    </source>
</evidence>
<evidence type="ECO:0000313" key="4">
    <source>
        <dbReference type="Proteomes" id="UP000033103"/>
    </source>
</evidence>
<dbReference type="HOGENOM" id="CLU_766715_0_0_0"/>
<dbReference type="GO" id="GO:0004124">
    <property type="term" value="F:cysteine synthase activity"/>
    <property type="evidence" value="ECO:0007669"/>
    <property type="project" value="TreeGrafter"/>
</dbReference>
<dbReference type="GO" id="GO:0071269">
    <property type="term" value="P:L-homocysteine biosynthetic process"/>
    <property type="evidence" value="ECO:0007669"/>
    <property type="project" value="TreeGrafter"/>
</dbReference>
<dbReference type="Pfam" id="PF00266">
    <property type="entry name" value="Aminotran_5"/>
    <property type="match status" value="1"/>
</dbReference>